<evidence type="ECO:0000313" key="5">
    <source>
        <dbReference type="Proteomes" id="UP001210609"/>
    </source>
</evidence>
<accession>A0A640TPC0</accession>
<evidence type="ECO:0000256" key="1">
    <source>
        <dbReference type="SAM" id="Phobius"/>
    </source>
</evidence>
<reference evidence="3 5" key="2">
    <citation type="submission" date="2022-12" db="EMBL/GenBank/DDBJ databases">
        <authorList>
            <person name="Ruckert C."/>
            <person name="Busche T."/>
            <person name="Kalinowski J."/>
            <person name="Wittmann C."/>
        </authorList>
    </citation>
    <scope>NUCLEOTIDE SEQUENCE [LARGE SCALE GENOMIC DNA]</scope>
    <source>
        <strain evidence="3 5">DSM 40555</strain>
    </source>
</reference>
<feature type="transmembrane region" description="Helical" evidence="1">
    <location>
        <begin position="48"/>
        <end position="69"/>
    </location>
</feature>
<sequence length="106" mass="11186">MREQGKAVARCGRLLLFTAPISGIVGVVGTVAMHAFGHPAGGHTVCRAVLSLWALALLALLGTGLLTGYRETGLLAALRARLLRALWPISAPPRPTLLDRLSVLRV</sequence>
<evidence type="ECO:0000313" key="3">
    <source>
        <dbReference type="EMBL" id="WAT99377.1"/>
    </source>
</evidence>
<feature type="transmembrane region" description="Helical" evidence="1">
    <location>
        <begin position="12"/>
        <end position="36"/>
    </location>
</feature>
<dbReference type="EMBL" id="CP114202">
    <property type="protein sequence ID" value="WAT99377.1"/>
    <property type="molecule type" value="Genomic_DNA"/>
</dbReference>
<dbReference type="AlphaFoldDB" id="A0A640TPC0"/>
<gene>
    <name evidence="2" type="ORF">Sliba_55570</name>
    <name evidence="3" type="ORF">STRLI_005533</name>
</gene>
<dbReference type="Proteomes" id="UP000429552">
    <property type="component" value="Unassembled WGS sequence"/>
</dbReference>
<proteinExistence type="predicted"/>
<keyword evidence="1" id="KW-1133">Transmembrane helix</keyword>
<dbReference type="Proteomes" id="UP001210609">
    <property type="component" value="Chromosome"/>
</dbReference>
<name>A0A640TPC0_STRNI</name>
<protein>
    <submittedName>
        <fullName evidence="2">Uncharacterized protein</fullName>
    </submittedName>
</protein>
<evidence type="ECO:0000313" key="4">
    <source>
        <dbReference type="Proteomes" id="UP000429552"/>
    </source>
</evidence>
<keyword evidence="1" id="KW-0472">Membrane</keyword>
<dbReference type="RefSeq" id="WP_229838557.1">
    <property type="nucleotide sequence ID" value="NZ_BLIP01000001.1"/>
</dbReference>
<keyword evidence="1" id="KW-0812">Transmembrane</keyword>
<organism evidence="2 4">
    <name type="scientific">Streptomyces nigrescens</name>
    <dbReference type="NCBI Taxonomy" id="1920"/>
    <lineage>
        <taxon>Bacteria</taxon>
        <taxon>Bacillati</taxon>
        <taxon>Actinomycetota</taxon>
        <taxon>Actinomycetes</taxon>
        <taxon>Kitasatosporales</taxon>
        <taxon>Streptomycetaceae</taxon>
        <taxon>Streptomyces</taxon>
    </lineage>
</organism>
<dbReference type="EMBL" id="BLIP01000001">
    <property type="protein sequence ID" value="GFE25104.1"/>
    <property type="molecule type" value="Genomic_DNA"/>
</dbReference>
<keyword evidence="5" id="KW-1185">Reference proteome</keyword>
<evidence type="ECO:0000313" key="2">
    <source>
        <dbReference type="EMBL" id="GFE25104.1"/>
    </source>
</evidence>
<reference evidence="2 4" key="1">
    <citation type="submission" date="2019-12" db="EMBL/GenBank/DDBJ databases">
        <title>Whole genome shotgun sequence of Streptomyces libani subsp. libani NBRC 13452.</title>
        <authorList>
            <person name="Ichikawa N."/>
            <person name="Kimura A."/>
            <person name="Kitahashi Y."/>
            <person name="Komaki H."/>
            <person name="Tamura T."/>
        </authorList>
    </citation>
    <scope>NUCLEOTIDE SEQUENCE [LARGE SCALE GENOMIC DNA]</scope>
    <source>
        <strain evidence="2 4">NBRC 13452</strain>
    </source>
</reference>